<dbReference type="EMBL" id="CP042469">
    <property type="protein sequence ID" value="QOX63669.1"/>
    <property type="molecule type" value="Genomic_DNA"/>
</dbReference>
<accession>A0ACD1ABF8</accession>
<proteinExistence type="predicted"/>
<organism evidence="1 2">
    <name type="scientific">Anoxybacterium hadale</name>
    <dbReference type="NCBI Taxonomy" id="3408580"/>
    <lineage>
        <taxon>Bacteria</taxon>
        <taxon>Bacillati</taxon>
        <taxon>Bacillota</taxon>
        <taxon>Clostridia</taxon>
        <taxon>Peptostreptococcales</taxon>
        <taxon>Anaerovoracaceae</taxon>
        <taxon>Anoxybacterium</taxon>
    </lineage>
</organism>
<dbReference type="Proteomes" id="UP000594014">
    <property type="component" value="Chromosome"/>
</dbReference>
<keyword evidence="2" id="KW-1185">Reference proteome</keyword>
<sequence length="312" mass="35335">MEFLLNTDDSTYEISQLVTKVSYKDSLNDGCSKLEFTCINDDLSVNNGSAVSFKFNDNNIFFGYVFKHGRGRDKEISVTAYDQLRYCKAKDTILVKNDTAATLVKRMCNTLGLKYGTIEDSGYLLATSSHYDKTWLDMVYSGISDTVLYLGKKYALRDEFGKITLRDLDNLRLSLVLGDESLVYDYSYEQSIDDEFYNQIKLVSRNDTSGKDDTYIAIDSNSIIRYGLLQYYEKLDNNANYAKTKDMADQLLGLYNHEVESLSLNCLGDTSVRAGTSVYGQIGDIELGRYLLVKSVNHNFLPVHTMSLEVVL</sequence>
<evidence type="ECO:0000313" key="2">
    <source>
        <dbReference type="Proteomes" id="UP000594014"/>
    </source>
</evidence>
<protein>
    <submittedName>
        <fullName evidence="1">Uncharacterized protein</fullName>
    </submittedName>
</protein>
<name>A0ACD1ABF8_9FIRM</name>
<reference evidence="1" key="1">
    <citation type="submission" date="2019-08" db="EMBL/GenBank/DDBJ databases">
        <title>Genome sequence of Clostridiales bacterium MT110.</title>
        <authorList>
            <person name="Cao J."/>
        </authorList>
    </citation>
    <scope>NUCLEOTIDE SEQUENCE</scope>
    <source>
        <strain evidence="1">MT110</strain>
    </source>
</reference>
<gene>
    <name evidence="1" type="ORF">FRZ06_10055</name>
</gene>
<evidence type="ECO:0000313" key="1">
    <source>
        <dbReference type="EMBL" id="QOX63669.1"/>
    </source>
</evidence>